<evidence type="ECO:0000313" key="3">
    <source>
        <dbReference type="Proteomes" id="UP001642483"/>
    </source>
</evidence>
<organism evidence="2 3">
    <name type="scientific">Clavelina lepadiformis</name>
    <name type="common">Light-bulb sea squirt</name>
    <name type="synonym">Ascidia lepadiformis</name>
    <dbReference type="NCBI Taxonomy" id="159417"/>
    <lineage>
        <taxon>Eukaryota</taxon>
        <taxon>Metazoa</taxon>
        <taxon>Chordata</taxon>
        <taxon>Tunicata</taxon>
        <taxon>Ascidiacea</taxon>
        <taxon>Aplousobranchia</taxon>
        <taxon>Clavelinidae</taxon>
        <taxon>Clavelina</taxon>
    </lineage>
</organism>
<dbReference type="Proteomes" id="UP001642483">
    <property type="component" value="Unassembled WGS sequence"/>
</dbReference>
<dbReference type="InterPro" id="IPR004043">
    <property type="entry name" value="LCCL"/>
</dbReference>
<dbReference type="PANTHER" id="PTHR31331">
    <property type="entry name" value="LCCL DOMAIN PROTEIN (AFU_ORTHOLOGUE AFUA_5G08630)"/>
    <property type="match status" value="1"/>
</dbReference>
<dbReference type="Pfam" id="PF03815">
    <property type="entry name" value="LCCL"/>
    <property type="match status" value="1"/>
</dbReference>
<dbReference type="PROSITE" id="PS50820">
    <property type="entry name" value="LCCL"/>
    <property type="match status" value="1"/>
</dbReference>
<feature type="domain" description="LCCL" evidence="1">
    <location>
        <begin position="1"/>
        <end position="88"/>
    </location>
</feature>
<dbReference type="InterPro" id="IPR036609">
    <property type="entry name" value="LCCL_sf"/>
</dbReference>
<gene>
    <name evidence="2" type="ORF">CVLEPA_LOCUS15594</name>
</gene>
<accession>A0ABP0FYD6</accession>
<sequence length="96" mass="10648">MYYSWILDNQTFAKVLCPPGCLNEKRCSFGNATYSSNSPICKAASHDGRIKNDGGSFVVYVTGGQANLKGNRRNGDKQRVQRLGRRGFQSWTALNV</sequence>
<dbReference type="Gene3D" id="2.170.130.20">
    <property type="entry name" value="LCCL-like domain"/>
    <property type="match status" value="1"/>
</dbReference>
<dbReference type="EMBL" id="CAWYQH010000098">
    <property type="protein sequence ID" value="CAK8684609.1"/>
    <property type="molecule type" value="Genomic_DNA"/>
</dbReference>
<name>A0ABP0FYD6_CLALP</name>
<dbReference type="PANTHER" id="PTHR31331:SF1">
    <property type="entry name" value="CYSTEINE RICH SECRETORY PROTEIN LCCL DOMAIN CONTAINING 2"/>
    <property type="match status" value="1"/>
</dbReference>
<protein>
    <recommendedName>
        <fullName evidence="1">LCCL domain-containing protein</fullName>
    </recommendedName>
</protein>
<proteinExistence type="predicted"/>
<evidence type="ECO:0000259" key="1">
    <source>
        <dbReference type="PROSITE" id="PS50820"/>
    </source>
</evidence>
<comment type="caution">
    <text evidence="2">The sequence shown here is derived from an EMBL/GenBank/DDBJ whole genome shotgun (WGS) entry which is preliminary data.</text>
</comment>
<keyword evidence="3" id="KW-1185">Reference proteome</keyword>
<reference evidence="2 3" key="1">
    <citation type="submission" date="2024-02" db="EMBL/GenBank/DDBJ databases">
        <authorList>
            <person name="Daric V."/>
            <person name="Darras S."/>
        </authorList>
    </citation>
    <scope>NUCLEOTIDE SEQUENCE [LARGE SCALE GENOMIC DNA]</scope>
</reference>
<dbReference type="SUPFAM" id="SSF69848">
    <property type="entry name" value="LCCL domain"/>
    <property type="match status" value="1"/>
</dbReference>
<evidence type="ECO:0000313" key="2">
    <source>
        <dbReference type="EMBL" id="CAK8684609.1"/>
    </source>
</evidence>
<dbReference type="InterPro" id="IPR051957">
    <property type="entry name" value="CRISP-LCCL_domain"/>
</dbReference>
<dbReference type="SMART" id="SM00603">
    <property type="entry name" value="LCCL"/>
    <property type="match status" value="1"/>
</dbReference>